<protein>
    <recommendedName>
        <fullName evidence="3">C2H2-type domain-containing protein</fullName>
    </recommendedName>
</protein>
<keyword evidence="1" id="KW-0863">Zinc-finger</keyword>
<comment type="caution">
    <text evidence="4">The sequence shown here is derived from an EMBL/GenBank/DDBJ whole genome shotgun (WGS) entry which is preliminary data.</text>
</comment>
<evidence type="ECO:0000259" key="3">
    <source>
        <dbReference type="PROSITE" id="PS50157"/>
    </source>
</evidence>
<dbReference type="GO" id="GO:0008270">
    <property type="term" value="F:zinc ion binding"/>
    <property type="evidence" value="ECO:0007669"/>
    <property type="project" value="UniProtKB-KW"/>
</dbReference>
<feature type="region of interest" description="Disordered" evidence="2">
    <location>
        <begin position="89"/>
        <end position="124"/>
    </location>
</feature>
<accession>A0A553HJF2</accession>
<dbReference type="InterPro" id="IPR013087">
    <property type="entry name" value="Znf_C2H2_type"/>
</dbReference>
<evidence type="ECO:0000313" key="4">
    <source>
        <dbReference type="EMBL" id="TRX88090.1"/>
    </source>
</evidence>
<feature type="domain" description="C2H2-type" evidence="3">
    <location>
        <begin position="130"/>
        <end position="158"/>
    </location>
</feature>
<dbReference type="PROSITE" id="PS50157">
    <property type="entry name" value="ZINC_FINGER_C2H2_2"/>
    <property type="match status" value="1"/>
</dbReference>
<feature type="compositionally biased region" description="Polar residues" evidence="2">
    <location>
        <begin position="104"/>
        <end position="124"/>
    </location>
</feature>
<keyword evidence="5" id="KW-1185">Reference proteome</keyword>
<sequence length="273" mass="30531">MLPCGCHPDAHIFNNGYCPRNQEGTQTSYQHPDIRGGAQMSYQYQNVQYSNQISYQCRNITYDPGQSRTQVAHQKMSLLDELVADGEERINGSRPSAPGHNIPAASSGSLTDRPNQSNPQFSQRGVSGRYICNVCGSRLKHEKDLRRHIGTMHPASGAPAYRCGKLIESWISSEIGERLWHHCKRKPALGNARRKHSSLYHGDRAGRGEALFEAVTTTYLEPENARALIRPHAPHWSVALNPAQRNFGHRTKASIQQVGFCRYDILAIIGVMM</sequence>
<keyword evidence="1" id="KW-0862">Zinc</keyword>
<dbReference type="EMBL" id="VFLP01000101">
    <property type="protein sequence ID" value="TRX88090.1"/>
    <property type="molecule type" value="Genomic_DNA"/>
</dbReference>
<evidence type="ECO:0000313" key="5">
    <source>
        <dbReference type="Proteomes" id="UP000319160"/>
    </source>
</evidence>
<evidence type="ECO:0000256" key="2">
    <source>
        <dbReference type="SAM" id="MobiDB-lite"/>
    </source>
</evidence>
<name>A0A553HJF2_9PEZI</name>
<dbReference type="PROSITE" id="PS00028">
    <property type="entry name" value="ZINC_FINGER_C2H2_1"/>
    <property type="match status" value="1"/>
</dbReference>
<keyword evidence="1" id="KW-0479">Metal-binding</keyword>
<proteinExistence type="predicted"/>
<organism evidence="4 5">
    <name type="scientific">Xylaria flabelliformis</name>
    <dbReference type="NCBI Taxonomy" id="2512241"/>
    <lineage>
        <taxon>Eukaryota</taxon>
        <taxon>Fungi</taxon>
        <taxon>Dikarya</taxon>
        <taxon>Ascomycota</taxon>
        <taxon>Pezizomycotina</taxon>
        <taxon>Sordariomycetes</taxon>
        <taxon>Xylariomycetidae</taxon>
        <taxon>Xylariales</taxon>
        <taxon>Xylariaceae</taxon>
        <taxon>Xylaria</taxon>
    </lineage>
</organism>
<reference evidence="5" key="1">
    <citation type="submission" date="2019-06" db="EMBL/GenBank/DDBJ databases">
        <title>Draft genome sequence of the griseofulvin-producing fungus Xylaria cubensis strain G536.</title>
        <authorList>
            <person name="Mead M.E."/>
            <person name="Raja H.A."/>
            <person name="Steenwyk J.L."/>
            <person name="Knowles S.L."/>
            <person name="Oberlies N.H."/>
            <person name="Rokas A."/>
        </authorList>
    </citation>
    <scope>NUCLEOTIDE SEQUENCE [LARGE SCALE GENOMIC DNA]</scope>
    <source>
        <strain evidence="5">G536</strain>
    </source>
</reference>
<dbReference type="Proteomes" id="UP000319160">
    <property type="component" value="Unassembled WGS sequence"/>
</dbReference>
<dbReference type="AlphaFoldDB" id="A0A553HJF2"/>
<gene>
    <name evidence="4" type="ORF">FHL15_011040</name>
</gene>
<evidence type="ECO:0000256" key="1">
    <source>
        <dbReference type="PROSITE-ProRule" id="PRU00042"/>
    </source>
</evidence>